<evidence type="ECO:0000313" key="1">
    <source>
        <dbReference type="EMBL" id="MCI2285782.1"/>
    </source>
</evidence>
<dbReference type="EMBL" id="JAKKSL010000006">
    <property type="protein sequence ID" value="MCI2285782.1"/>
    <property type="molecule type" value="Genomic_DNA"/>
</dbReference>
<sequence length="76" mass="8275">MTTKIDRQKARSKTIKYKSLAALILTTLISGCGDEDGSAPKEGSVNFILASVDGGSCTLHDPYNNMSQFLWSSKYN</sequence>
<organism evidence="1 2">
    <name type="scientific">Colwellia maritima</name>
    <dbReference type="NCBI Taxonomy" id="2912588"/>
    <lineage>
        <taxon>Bacteria</taxon>
        <taxon>Pseudomonadati</taxon>
        <taxon>Pseudomonadota</taxon>
        <taxon>Gammaproteobacteria</taxon>
        <taxon>Alteromonadales</taxon>
        <taxon>Colwelliaceae</taxon>
        <taxon>Colwellia</taxon>
    </lineage>
</organism>
<dbReference type="RefSeq" id="WP_242288692.1">
    <property type="nucleotide sequence ID" value="NZ_JAKKSL010000006.1"/>
</dbReference>
<protein>
    <submittedName>
        <fullName evidence="1">Uncharacterized protein</fullName>
    </submittedName>
</protein>
<reference evidence="1" key="1">
    <citation type="submission" date="2022-01" db="EMBL/GenBank/DDBJ databases">
        <title>Colwellia maritima, isolated from seawater.</title>
        <authorList>
            <person name="Kristyanto S."/>
            <person name="Jung J."/>
            <person name="Jeon C.O."/>
        </authorList>
    </citation>
    <scope>NUCLEOTIDE SEQUENCE</scope>
    <source>
        <strain evidence="1">MSW7</strain>
    </source>
</reference>
<evidence type="ECO:0000313" key="2">
    <source>
        <dbReference type="Proteomes" id="UP001139646"/>
    </source>
</evidence>
<name>A0ABS9X9Q1_9GAMM</name>
<accession>A0ABS9X9Q1</accession>
<comment type="caution">
    <text evidence="1">The sequence shown here is derived from an EMBL/GenBank/DDBJ whole genome shotgun (WGS) entry which is preliminary data.</text>
</comment>
<gene>
    <name evidence="1" type="ORF">L3081_23380</name>
</gene>
<keyword evidence="2" id="KW-1185">Reference proteome</keyword>
<proteinExistence type="predicted"/>
<dbReference type="Proteomes" id="UP001139646">
    <property type="component" value="Unassembled WGS sequence"/>
</dbReference>
<dbReference type="PROSITE" id="PS51257">
    <property type="entry name" value="PROKAR_LIPOPROTEIN"/>
    <property type="match status" value="1"/>
</dbReference>